<dbReference type="EMBL" id="BAAAPO010000041">
    <property type="protein sequence ID" value="GAA1800670.1"/>
    <property type="molecule type" value="Genomic_DNA"/>
</dbReference>
<organism evidence="2 3">
    <name type="scientific">Nostocoides veronense</name>
    <dbReference type="NCBI Taxonomy" id="330836"/>
    <lineage>
        <taxon>Bacteria</taxon>
        <taxon>Bacillati</taxon>
        <taxon>Actinomycetota</taxon>
        <taxon>Actinomycetes</taxon>
        <taxon>Micrococcales</taxon>
        <taxon>Intrasporangiaceae</taxon>
        <taxon>Nostocoides</taxon>
    </lineage>
</organism>
<evidence type="ECO:0000256" key="1">
    <source>
        <dbReference type="SAM" id="MobiDB-lite"/>
    </source>
</evidence>
<gene>
    <name evidence="2" type="ORF">GCM10009811_25550</name>
</gene>
<reference evidence="3" key="1">
    <citation type="journal article" date="2019" name="Int. J. Syst. Evol. Microbiol.">
        <title>The Global Catalogue of Microorganisms (GCM) 10K type strain sequencing project: providing services to taxonomists for standard genome sequencing and annotation.</title>
        <authorList>
            <consortium name="The Broad Institute Genomics Platform"/>
            <consortium name="The Broad Institute Genome Sequencing Center for Infectious Disease"/>
            <person name="Wu L."/>
            <person name="Ma J."/>
        </authorList>
    </citation>
    <scope>NUCLEOTIDE SEQUENCE [LARGE SCALE GENOMIC DNA]</scope>
    <source>
        <strain evidence="3">JCM 15592</strain>
    </source>
</reference>
<evidence type="ECO:0000313" key="3">
    <source>
        <dbReference type="Proteomes" id="UP001499938"/>
    </source>
</evidence>
<evidence type="ECO:0008006" key="4">
    <source>
        <dbReference type="Google" id="ProtNLM"/>
    </source>
</evidence>
<comment type="caution">
    <text evidence="2">The sequence shown here is derived from an EMBL/GenBank/DDBJ whole genome shotgun (WGS) entry which is preliminary data.</text>
</comment>
<proteinExistence type="predicted"/>
<sequence length="152" mass="17064">MGRSVESVCRVLREQGLQVAARTYRAHRAGYAGLSAGLVAMAYLMNTIHALAYRWDVASGAFRLRPEGLYGRRKMTALLARLGQPVDLDGVVQLASPRRIHRAMTLLRHNGIRRARRKRQRVDPGDGRRAGDLLGRDFTAPEPNLKWVTDFT</sequence>
<feature type="compositionally biased region" description="Basic and acidic residues" evidence="1">
    <location>
        <begin position="121"/>
        <end position="135"/>
    </location>
</feature>
<dbReference type="Proteomes" id="UP001499938">
    <property type="component" value="Unassembled WGS sequence"/>
</dbReference>
<evidence type="ECO:0000313" key="2">
    <source>
        <dbReference type="EMBL" id="GAA1800670.1"/>
    </source>
</evidence>
<accession>A0ABP4Y2G3</accession>
<feature type="region of interest" description="Disordered" evidence="1">
    <location>
        <begin position="115"/>
        <end position="135"/>
    </location>
</feature>
<name>A0ABP4Y2G3_9MICO</name>
<keyword evidence="3" id="KW-1185">Reference proteome</keyword>
<protein>
    <recommendedName>
        <fullName evidence="4">Transposase</fullName>
    </recommendedName>
</protein>